<dbReference type="AlphaFoldDB" id="A0AAW4Y3X7"/>
<comment type="caution">
    <text evidence="1">The sequence shown here is derived from an EMBL/GenBank/DDBJ whole genome shotgun (WGS) entry which is preliminary data.</text>
</comment>
<evidence type="ECO:0008006" key="3">
    <source>
        <dbReference type="Google" id="ProtNLM"/>
    </source>
</evidence>
<protein>
    <recommendedName>
        <fullName evidence="3">Carbohydrate-binding protein</fullName>
    </recommendedName>
</protein>
<evidence type="ECO:0000313" key="1">
    <source>
        <dbReference type="EMBL" id="MCD2168064.1"/>
    </source>
</evidence>
<name>A0AAW4Y3X7_9BURK</name>
<gene>
    <name evidence="1" type="ORF">LPW39_23360</name>
</gene>
<keyword evidence="2" id="KW-1185">Reference proteome</keyword>
<organism evidence="1 2">
    <name type="scientific">Comamonas koreensis</name>
    <dbReference type="NCBI Taxonomy" id="160825"/>
    <lineage>
        <taxon>Bacteria</taxon>
        <taxon>Pseudomonadati</taxon>
        <taxon>Pseudomonadota</taxon>
        <taxon>Betaproteobacteria</taxon>
        <taxon>Burkholderiales</taxon>
        <taxon>Comamonadaceae</taxon>
        <taxon>Comamonas</taxon>
    </lineage>
</organism>
<dbReference type="RefSeq" id="WP_230781174.1">
    <property type="nucleotide sequence ID" value="NZ_JAJNCT010000046.1"/>
</dbReference>
<accession>A0AAW4Y3X7</accession>
<reference evidence="1 2" key="1">
    <citation type="submission" date="2021-11" db="EMBL/GenBank/DDBJ databases">
        <title>Genome sequence.</title>
        <authorList>
            <person name="Sun Q."/>
        </authorList>
    </citation>
    <scope>NUCLEOTIDE SEQUENCE [LARGE SCALE GENOMIC DNA]</scope>
    <source>
        <strain evidence="1 2">KCTC 12005</strain>
    </source>
</reference>
<proteinExistence type="predicted"/>
<dbReference type="Proteomes" id="UP001199260">
    <property type="component" value="Unassembled WGS sequence"/>
</dbReference>
<dbReference type="EMBL" id="JAJNCT010000046">
    <property type="protein sequence ID" value="MCD2168064.1"/>
    <property type="molecule type" value="Genomic_DNA"/>
</dbReference>
<sequence>MTGLRTVSPLEITDSVLIAQPPLEDSAVAWVAGSWPQGSRVRYKHQVYQAGAAVNDAVPPPDNPTLWIKVGPTNTWALFNGRTSQSSKFNATASYRFRFGRTVDAVSAIGLVDVQSVRVRVVDPTFGTVYDKNLTVGLAPAAADWWEWHFGQWTPTGALGLFTGLPAYPQADVLVDFTGTTKMEVGNLILGNAQEWGHGVQLGASVGIQDFSKKTLDEFGNRVLVERTYIGWADMSVPIRRTEITAIKNYMAQNRAKPILFLGSQDIEALNVFGIAKDWSVSIEYYDYSMFAIQLEEV</sequence>
<evidence type="ECO:0000313" key="2">
    <source>
        <dbReference type="Proteomes" id="UP001199260"/>
    </source>
</evidence>